<dbReference type="AlphaFoldDB" id="A0A821SY57"/>
<accession>A0A821SY57</accession>
<gene>
    <name evidence="1" type="ORF">PMACD_LOCUS8267</name>
</gene>
<evidence type="ECO:0000313" key="2">
    <source>
        <dbReference type="Proteomes" id="UP000663880"/>
    </source>
</evidence>
<comment type="caution">
    <text evidence="1">The sequence shown here is derived from an EMBL/GenBank/DDBJ whole genome shotgun (WGS) entry which is preliminary data.</text>
</comment>
<evidence type="ECO:0000313" key="1">
    <source>
        <dbReference type="EMBL" id="CAF4865250.1"/>
    </source>
</evidence>
<organism evidence="1 2">
    <name type="scientific">Pieris macdunnoughi</name>
    <dbReference type="NCBI Taxonomy" id="345717"/>
    <lineage>
        <taxon>Eukaryota</taxon>
        <taxon>Metazoa</taxon>
        <taxon>Ecdysozoa</taxon>
        <taxon>Arthropoda</taxon>
        <taxon>Hexapoda</taxon>
        <taxon>Insecta</taxon>
        <taxon>Pterygota</taxon>
        <taxon>Neoptera</taxon>
        <taxon>Endopterygota</taxon>
        <taxon>Lepidoptera</taxon>
        <taxon>Glossata</taxon>
        <taxon>Ditrysia</taxon>
        <taxon>Papilionoidea</taxon>
        <taxon>Pieridae</taxon>
        <taxon>Pierinae</taxon>
        <taxon>Pieris</taxon>
    </lineage>
</organism>
<proteinExistence type="predicted"/>
<keyword evidence="2" id="KW-1185">Reference proteome</keyword>
<dbReference type="Proteomes" id="UP000663880">
    <property type="component" value="Unassembled WGS sequence"/>
</dbReference>
<dbReference type="EMBL" id="CAJOBZ010000021">
    <property type="protein sequence ID" value="CAF4865250.1"/>
    <property type="molecule type" value="Genomic_DNA"/>
</dbReference>
<sequence length="72" mass="8169">MRVSQTKTVLDLPDASTWEVKKSRHAMTRAVVRCRARRRSRILPAPECACACTKYHVTTHRHHSAADRASAQ</sequence>
<reference evidence="1" key="1">
    <citation type="submission" date="2021-02" db="EMBL/GenBank/DDBJ databases">
        <authorList>
            <person name="Steward A R."/>
        </authorList>
    </citation>
    <scope>NUCLEOTIDE SEQUENCE</scope>
</reference>
<name>A0A821SY57_9NEOP</name>
<protein>
    <submittedName>
        <fullName evidence="1">Uncharacterized protein</fullName>
    </submittedName>
</protein>